<proteinExistence type="predicted"/>
<dbReference type="Pfam" id="PF13911">
    <property type="entry name" value="AhpC-TSA_2"/>
    <property type="match status" value="1"/>
</dbReference>
<keyword evidence="1" id="KW-1133">Transmembrane helix</keyword>
<keyword evidence="3" id="KW-1185">Reference proteome</keyword>
<dbReference type="AlphaFoldDB" id="A0A934VDG2"/>
<feature type="transmembrane region" description="Helical" evidence="1">
    <location>
        <begin position="112"/>
        <end position="134"/>
    </location>
</feature>
<evidence type="ECO:0000313" key="2">
    <source>
        <dbReference type="EMBL" id="MBK1818120.1"/>
    </source>
</evidence>
<organism evidence="2 3">
    <name type="scientific">Luteolibacter yonseiensis</name>
    <dbReference type="NCBI Taxonomy" id="1144680"/>
    <lineage>
        <taxon>Bacteria</taxon>
        <taxon>Pseudomonadati</taxon>
        <taxon>Verrucomicrobiota</taxon>
        <taxon>Verrucomicrobiia</taxon>
        <taxon>Verrucomicrobiales</taxon>
        <taxon>Verrucomicrobiaceae</taxon>
        <taxon>Luteolibacter</taxon>
    </lineage>
</organism>
<sequence>MPFSCKNGRCETPRWMRNVLLAAGLYHILFAVWAIFWPCLWFDWIGIEHPNHPLLWQGIGFMLGVFGIALVLASKSPMRNWRIVLTGLLKFTLGIVGFVTPIVENKIHLRSVWMLFVDDLIWWAPFAVILWACVRAHTGVPPTRSEPYSVEEAAENYQLSDGRTLAQASENKLLAMVFLRHFGCTFTRQILRGLEEIEREATEHGADLVLVHMLQSGKETAYLREDGGISRIADPRCELYRAFGLGKGGFLELFGPQVWWRGAISIFKGCGMGHLAGDGLQMPGAFLFRDGKIISSQRARSASDLPDLPQLFKALPARNTGASSGFPLPPELT</sequence>
<feature type="transmembrane region" description="Helical" evidence="1">
    <location>
        <begin position="20"/>
        <end position="42"/>
    </location>
</feature>
<protein>
    <recommendedName>
        <fullName evidence="4">Alkyl hydroperoxide reductase subunit C/ Thiol specific antioxidant domain-containing protein</fullName>
    </recommendedName>
</protein>
<keyword evidence="1" id="KW-0812">Transmembrane</keyword>
<dbReference type="InterPro" id="IPR032801">
    <property type="entry name" value="PXL2A/B/C"/>
</dbReference>
<reference evidence="2" key="1">
    <citation type="submission" date="2021-01" db="EMBL/GenBank/DDBJ databases">
        <title>Modified the classification status of verrucomicrobia.</title>
        <authorList>
            <person name="Feng X."/>
        </authorList>
    </citation>
    <scope>NUCLEOTIDE SEQUENCE</scope>
    <source>
        <strain evidence="2">JCM 18052</strain>
    </source>
</reference>
<gene>
    <name evidence="2" type="ORF">JIN84_21030</name>
</gene>
<dbReference type="EMBL" id="JAENIK010000013">
    <property type="protein sequence ID" value="MBK1818120.1"/>
    <property type="molecule type" value="Genomic_DNA"/>
</dbReference>
<evidence type="ECO:0000256" key="1">
    <source>
        <dbReference type="SAM" id="Phobius"/>
    </source>
</evidence>
<accession>A0A934VDG2</accession>
<feature type="transmembrane region" description="Helical" evidence="1">
    <location>
        <begin position="54"/>
        <end position="73"/>
    </location>
</feature>
<keyword evidence="1" id="KW-0472">Membrane</keyword>
<evidence type="ECO:0000313" key="3">
    <source>
        <dbReference type="Proteomes" id="UP000600139"/>
    </source>
</evidence>
<dbReference type="Proteomes" id="UP000600139">
    <property type="component" value="Unassembled WGS sequence"/>
</dbReference>
<evidence type="ECO:0008006" key="4">
    <source>
        <dbReference type="Google" id="ProtNLM"/>
    </source>
</evidence>
<dbReference type="RefSeq" id="WP_200353073.1">
    <property type="nucleotide sequence ID" value="NZ_BAABHZ010000002.1"/>
</dbReference>
<name>A0A934VDG2_9BACT</name>
<feature type="transmembrane region" description="Helical" evidence="1">
    <location>
        <begin position="80"/>
        <end position="100"/>
    </location>
</feature>
<comment type="caution">
    <text evidence="2">The sequence shown here is derived from an EMBL/GenBank/DDBJ whole genome shotgun (WGS) entry which is preliminary data.</text>
</comment>